<reference evidence="2" key="1">
    <citation type="submission" date="2023-03" db="EMBL/GenBank/DDBJ databases">
        <title>Massive genome expansion in bonnet fungi (Mycena s.s.) driven by repeated elements and novel gene families across ecological guilds.</title>
        <authorList>
            <consortium name="Lawrence Berkeley National Laboratory"/>
            <person name="Harder C.B."/>
            <person name="Miyauchi S."/>
            <person name="Viragh M."/>
            <person name="Kuo A."/>
            <person name="Thoen E."/>
            <person name="Andreopoulos B."/>
            <person name="Lu D."/>
            <person name="Skrede I."/>
            <person name="Drula E."/>
            <person name="Henrissat B."/>
            <person name="Morin E."/>
            <person name="Kohler A."/>
            <person name="Barry K."/>
            <person name="LaButti K."/>
            <person name="Morin E."/>
            <person name="Salamov A."/>
            <person name="Lipzen A."/>
            <person name="Mereny Z."/>
            <person name="Hegedus B."/>
            <person name="Baldrian P."/>
            <person name="Stursova M."/>
            <person name="Weitz H."/>
            <person name="Taylor A."/>
            <person name="Grigoriev I.V."/>
            <person name="Nagy L.G."/>
            <person name="Martin F."/>
            <person name="Kauserud H."/>
        </authorList>
    </citation>
    <scope>NUCLEOTIDE SEQUENCE</scope>
    <source>
        <strain evidence="2">CBHHK173m</strain>
    </source>
</reference>
<gene>
    <name evidence="2" type="ORF">B0H15DRAFT_951723</name>
</gene>
<evidence type="ECO:0000313" key="3">
    <source>
        <dbReference type="Proteomes" id="UP001222325"/>
    </source>
</evidence>
<dbReference type="EMBL" id="JARJCN010000039">
    <property type="protein sequence ID" value="KAJ7083970.1"/>
    <property type="molecule type" value="Genomic_DNA"/>
</dbReference>
<sequence length="246" mass="26743">MSRPPRTEPAPSTPVHEIPFLFLFPAPAPSTLERSAQAQAPPRRPVDPKLNPSTPSSTPRPQAPSVNVSTPKLQASASTPKLQPPSSCEEMTASRKSAPASQKAAPRISQRCTRPRLARLHPASRKSAPRVPKGCTPRFGSLHPRSPQHKRVRMPTSPSCPRPLGGHREDDPERGIFKIQEAGTAGGRRVVRSPRHIPFATSRHRIASRPWLVIPVPDAPGKSSYTQLSRRREHPRGAAVPSSNTG</sequence>
<feature type="compositionally biased region" description="Polar residues" evidence="1">
    <location>
        <begin position="51"/>
        <end position="86"/>
    </location>
</feature>
<proteinExistence type="predicted"/>
<comment type="caution">
    <text evidence="2">The sequence shown here is derived from an EMBL/GenBank/DDBJ whole genome shotgun (WGS) entry which is preliminary data.</text>
</comment>
<organism evidence="2 3">
    <name type="scientific">Mycena belliarum</name>
    <dbReference type="NCBI Taxonomy" id="1033014"/>
    <lineage>
        <taxon>Eukaryota</taxon>
        <taxon>Fungi</taxon>
        <taxon>Dikarya</taxon>
        <taxon>Basidiomycota</taxon>
        <taxon>Agaricomycotina</taxon>
        <taxon>Agaricomycetes</taxon>
        <taxon>Agaricomycetidae</taxon>
        <taxon>Agaricales</taxon>
        <taxon>Marasmiineae</taxon>
        <taxon>Mycenaceae</taxon>
        <taxon>Mycena</taxon>
    </lineage>
</organism>
<accession>A0AAD6XM37</accession>
<keyword evidence="3" id="KW-1185">Reference proteome</keyword>
<feature type="compositionally biased region" description="Basic residues" evidence="1">
    <location>
        <begin position="113"/>
        <end position="128"/>
    </location>
</feature>
<feature type="region of interest" description="Disordered" evidence="1">
    <location>
        <begin position="214"/>
        <end position="246"/>
    </location>
</feature>
<feature type="region of interest" description="Disordered" evidence="1">
    <location>
        <begin position="29"/>
        <end position="175"/>
    </location>
</feature>
<evidence type="ECO:0000256" key="1">
    <source>
        <dbReference type="SAM" id="MobiDB-lite"/>
    </source>
</evidence>
<dbReference type="AlphaFoldDB" id="A0AAD6XM37"/>
<dbReference type="Proteomes" id="UP001222325">
    <property type="component" value="Unassembled WGS sequence"/>
</dbReference>
<evidence type="ECO:0000313" key="2">
    <source>
        <dbReference type="EMBL" id="KAJ7083970.1"/>
    </source>
</evidence>
<protein>
    <submittedName>
        <fullName evidence="2">Uncharacterized protein</fullName>
    </submittedName>
</protein>
<name>A0AAD6XM37_9AGAR</name>
<feature type="compositionally biased region" description="Basic and acidic residues" evidence="1">
    <location>
        <begin position="166"/>
        <end position="175"/>
    </location>
</feature>